<gene>
    <name evidence="2" type="ORF">SLEP1_g729</name>
</gene>
<evidence type="ECO:0000313" key="2">
    <source>
        <dbReference type="EMBL" id="GKU86167.1"/>
    </source>
</evidence>
<evidence type="ECO:0008006" key="4">
    <source>
        <dbReference type="Google" id="ProtNLM"/>
    </source>
</evidence>
<dbReference type="Proteomes" id="UP001054252">
    <property type="component" value="Unassembled WGS sequence"/>
</dbReference>
<dbReference type="InterPro" id="IPR035979">
    <property type="entry name" value="RBD_domain_sf"/>
</dbReference>
<evidence type="ECO:0000313" key="3">
    <source>
        <dbReference type="Proteomes" id="UP001054252"/>
    </source>
</evidence>
<feature type="region of interest" description="Disordered" evidence="1">
    <location>
        <begin position="260"/>
        <end position="337"/>
    </location>
</feature>
<feature type="compositionally biased region" description="Basic and acidic residues" evidence="1">
    <location>
        <begin position="308"/>
        <end position="337"/>
    </location>
</feature>
<evidence type="ECO:0000256" key="1">
    <source>
        <dbReference type="SAM" id="MobiDB-lite"/>
    </source>
</evidence>
<accession>A0AAV5HBG6</accession>
<name>A0AAV5HBG6_9ROSI</name>
<sequence length="337" mass="40524">MDNSKKDNTEQRAWKICRKMAIEEVHTDMWNTFRKFGRVYAIYSPNRRSKNGSRFRFVRYLDVKDIRELERKLDQIWVEGRKLWVNTPRYVEAKKEVREQKTIQGLELKPQNRSYAEVLKRKMVLLDYDDKEELKELVEMTSEWLRQWFEEVKPWSPEMVADERFVWIRCQGAPLNVWRTDFFATMGWSWGKFICLDDSTSQKRRFDIARFLILTPMMNTIFVTRQIKINGSMYNVKFMKEFTNSFFSLKQDFMPTFQSESEEEESWSSDSDKEDNDSEKIVEIEQEKERAVETEKEDDDVAYSNSEVEGKHLTHDLQVEKETTEVMADSLDHSKFE</sequence>
<keyword evidence="3" id="KW-1185">Reference proteome</keyword>
<reference evidence="2 3" key="1">
    <citation type="journal article" date="2021" name="Commun. Biol.">
        <title>The genome of Shorea leprosula (Dipterocarpaceae) highlights the ecological relevance of drought in aseasonal tropical rainforests.</title>
        <authorList>
            <person name="Ng K.K.S."/>
            <person name="Kobayashi M.J."/>
            <person name="Fawcett J.A."/>
            <person name="Hatakeyama M."/>
            <person name="Paape T."/>
            <person name="Ng C.H."/>
            <person name="Ang C.C."/>
            <person name="Tnah L.H."/>
            <person name="Lee C.T."/>
            <person name="Nishiyama T."/>
            <person name="Sese J."/>
            <person name="O'Brien M.J."/>
            <person name="Copetti D."/>
            <person name="Mohd Noor M.I."/>
            <person name="Ong R.C."/>
            <person name="Putra M."/>
            <person name="Sireger I.Z."/>
            <person name="Indrioko S."/>
            <person name="Kosugi Y."/>
            <person name="Izuno A."/>
            <person name="Isagi Y."/>
            <person name="Lee S.L."/>
            <person name="Shimizu K.K."/>
        </authorList>
    </citation>
    <scope>NUCLEOTIDE SEQUENCE [LARGE SCALE GENOMIC DNA]</scope>
    <source>
        <strain evidence="2">214</strain>
    </source>
</reference>
<dbReference type="EMBL" id="BPVZ01000001">
    <property type="protein sequence ID" value="GKU86167.1"/>
    <property type="molecule type" value="Genomic_DNA"/>
</dbReference>
<organism evidence="2 3">
    <name type="scientific">Rubroshorea leprosula</name>
    <dbReference type="NCBI Taxonomy" id="152421"/>
    <lineage>
        <taxon>Eukaryota</taxon>
        <taxon>Viridiplantae</taxon>
        <taxon>Streptophyta</taxon>
        <taxon>Embryophyta</taxon>
        <taxon>Tracheophyta</taxon>
        <taxon>Spermatophyta</taxon>
        <taxon>Magnoliopsida</taxon>
        <taxon>eudicotyledons</taxon>
        <taxon>Gunneridae</taxon>
        <taxon>Pentapetalae</taxon>
        <taxon>rosids</taxon>
        <taxon>malvids</taxon>
        <taxon>Malvales</taxon>
        <taxon>Dipterocarpaceae</taxon>
        <taxon>Rubroshorea</taxon>
    </lineage>
</organism>
<feature type="compositionally biased region" description="Acidic residues" evidence="1">
    <location>
        <begin position="260"/>
        <end position="277"/>
    </location>
</feature>
<feature type="compositionally biased region" description="Basic and acidic residues" evidence="1">
    <location>
        <begin position="278"/>
        <end position="294"/>
    </location>
</feature>
<dbReference type="PANTHER" id="PTHR34427:SF5">
    <property type="entry name" value="DUF4283 DOMAIN-CONTAINING PROTEIN"/>
    <property type="match status" value="1"/>
</dbReference>
<protein>
    <recommendedName>
        <fullName evidence="4">RRM domain-containing protein</fullName>
    </recommendedName>
</protein>
<dbReference type="GO" id="GO:0003676">
    <property type="term" value="F:nucleic acid binding"/>
    <property type="evidence" value="ECO:0007669"/>
    <property type="project" value="InterPro"/>
</dbReference>
<dbReference type="PANTHER" id="PTHR34427">
    <property type="entry name" value="DUF4283 DOMAIN PROTEIN"/>
    <property type="match status" value="1"/>
</dbReference>
<dbReference type="SUPFAM" id="SSF54928">
    <property type="entry name" value="RNA-binding domain, RBD"/>
    <property type="match status" value="1"/>
</dbReference>
<dbReference type="AlphaFoldDB" id="A0AAV5HBG6"/>
<comment type="caution">
    <text evidence="2">The sequence shown here is derived from an EMBL/GenBank/DDBJ whole genome shotgun (WGS) entry which is preliminary data.</text>
</comment>
<proteinExistence type="predicted"/>